<feature type="region of interest" description="Disordered" evidence="1">
    <location>
        <begin position="85"/>
        <end position="126"/>
    </location>
</feature>
<keyword evidence="3" id="KW-1185">Reference proteome</keyword>
<evidence type="ECO:0000313" key="2">
    <source>
        <dbReference type="EMBL" id="GJS73013.1"/>
    </source>
</evidence>
<comment type="caution">
    <text evidence="2">The sequence shown here is derived from an EMBL/GenBank/DDBJ whole genome shotgun (WGS) entry which is preliminary data.</text>
</comment>
<gene>
    <name evidence="2" type="ORF">Tco_0705854</name>
</gene>
<feature type="region of interest" description="Disordered" evidence="1">
    <location>
        <begin position="451"/>
        <end position="496"/>
    </location>
</feature>
<feature type="region of interest" description="Disordered" evidence="1">
    <location>
        <begin position="339"/>
        <end position="359"/>
    </location>
</feature>
<evidence type="ECO:0000313" key="3">
    <source>
        <dbReference type="Proteomes" id="UP001151760"/>
    </source>
</evidence>
<dbReference type="EMBL" id="BQNB010010122">
    <property type="protein sequence ID" value="GJS73013.1"/>
    <property type="molecule type" value="Genomic_DNA"/>
</dbReference>
<evidence type="ECO:0008006" key="4">
    <source>
        <dbReference type="Google" id="ProtNLM"/>
    </source>
</evidence>
<reference evidence="2" key="1">
    <citation type="journal article" date="2022" name="Int. J. Mol. Sci.">
        <title>Draft Genome of Tanacetum Coccineum: Genomic Comparison of Closely Related Tanacetum-Family Plants.</title>
        <authorList>
            <person name="Yamashiro T."/>
            <person name="Shiraishi A."/>
            <person name="Nakayama K."/>
            <person name="Satake H."/>
        </authorList>
    </citation>
    <scope>NUCLEOTIDE SEQUENCE</scope>
</reference>
<feature type="compositionally biased region" description="Basic and acidic residues" evidence="1">
    <location>
        <begin position="466"/>
        <end position="489"/>
    </location>
</feature>
<feature type="compositionally biased region" description="Basic and acidic residues" evidence="1">
    <location>
        <begin position="339"/>
        <end position="349"/>
    </location>
</feature>
<sequence>MVAYLKKPERSEEFHQIVDFLNASHIRYALTENPTIYVSLIKQFWETATARTLDNGEIGISSLPTTEIFEQLSLMGAQLFRVKDQHTSAPSTLQPPILPTSRRTNRQESVVPQPRSPTQSPVANEAASTGVDVRYGGATTTVTGLEVGQGSGNIDKTPTIPHDLPLPRVNTLRSDEGSMTLQELMVFCTTLSKKVESLETDLKQTKQLYSAAYTRLVKKVKKLKKTVKSSQARRRARIVVSDAEDDLEDPSKEGRKIDEIDQDPDISLVQHDAELQGRYGQDMEFDLDVSTVEPVSTAGATVTTASVVVNTAGPTRVSTTDDITMDETLVYIRKSASKDKGKGKMDKSEPVQTKTKLQQEQERLGYEAAVRLQAELKEEERKRIARIHEAASSFNVEEWKDIQARVEADEELQLKGYSFDEIKTLFETTMRRVNTFVLMECEVDRAVPELAAESSKRDAEEELDQESSKRQKTGESSELAEEPRDKEADELSQEEL</sequence>
<reference evidence="2" key="2">
    <citation type="submission" date="2022-01" db="EMBL/GenBank/DDBJ databases">
        <authorList>
            <person name="Yamashiro T."/>
            <person name="Shiraishi A."/>
            <person name="Satake H."/>
            <person name="Nakayama K."/>
        </authorList>
    </citation>
    <scope>NUCLEOTIDE SEQUENCE</scope>
</reference>
<proteinExistence type="predicted"/>
<feature type="region of interest" description="Disordered" evidence="1">
    <location>
        <begin position="241"/>
        <end position="261"/>
    </location>
</feature>
<feature type="compositionally biased region" description="Basic and acidic residues" evidence="1">
    <location>
        <begin position="249"/>
        <end position="259"/>
    </location>
</feature>
<name>A0ABQ4Y7A4_9ASTR</name>
<dbReference type="Proteomes" id="UP001151760">
    <property type="component" value="Unassembled WGS sequence"/>
</dbReference>
<organism evidence="2 3">
    <name type="scientific">Tanacetum coccineum</name>
    <dbReference type="NCBI Taxonomy" id="301880"/>
    <lineage>
        <taxon>Eukaryota</taxon>
        <taxon>Viridiplantae</taxon>
        <taxon>Streptophyta</taxon>
        <taxon>Embryophyta</taxon>
        <taxon>Tracheophyta</taxon>
        <taxon>Spermatophyta</taxon>
        <taxon>Magnoliopsida</taxon>
        <taxon>eudicotyledons</taxon>
        <taxon>Gunneridae</taxon>
        <taxon>Pentapetalae</taxon>
        <taxon>asterids</taxon>
        <taxon>campanulids</taxon>
        <taxon>Asterales</taxon>
        <taxon>Asteraceae</taxon>
        <taxon>Asteroideae</taxon>
        <taxon>Anthemideae</taxon>
        <taxon>Anthemidinae</taxon>
        <taxon>Tanacetum</taxon>
    </lineage>
</organism>
<evidence type="ECO:0000256" key="1">
    <source>
        <dbReference type="SAM" id="MobiDB-lite"/>
    </source>
</evidence>
<accession>A0ABQ4Y7A4</accession>
<protein>
    <recommendedName>
        <fullName evidence="4">Xylulose kinase-1</fullName>
    </recommendedName>
</protein>